<organism evidence="1 2">
    <name type="scientific">Desmospora profundinema</name>
    <dbReference type="NCBI Taxonomy" id="1571184"/>
    <lineage>
        <taxon>Bacteria</taxon>
        <taxon>Bacillati</taxon>
        <taxon>Bacillota</taxon>
        <taxon>Bacilli</taxon>
        <taxon>Bacillales</taxon>
        <taxon>Thermoactinomycetaceae</taxon>
        <taxon>Desmospora</taxon>
    </lineage>
</organism>
<keyword evidence="2" id="KW-1185">Reference proteome</keyword>
<comment type="caution">
    <text evidence="1">The sequence shown here is derived from an EMBL/GenBank/DDBJ whole genome shotgun (WGS) entry which is preliminary data.</text>
</comment>
<reference evidence="1 2" key="1">
    <citation type="submission" date="2023-07" db="EMBL/GenBank/DDBJ databases">
        <title>Genomic Encyclopedia of Type Strains, Phase IV (KMG-IV): sequencing the most valuable type-strain genomes for metagenomic binning, comparative biology and taxonomic classification.</title>
        <authorList>
            <person name="Goeker M."/>
        </authorList>
    </citation>
    <scope>NUCLEOTIDE SEQUENCE [LARGE SCALE GENOMIC DNA]</scope>
    <source>
        <strain evidence="1 2">DSM 45903</strain>
    </source>
</reference>
<proteinExistence type="predicted"/>
<evidence type="ECO:0000313" key="2">
    <source>
        <dbReference type="Proteomes" id="UP001185012"/>
    </source>
</evidence>
<evidence type="ECO:0000313" key="1">
    <source>
        <dbReference type="EMBL" id="MDR6227050.1"/>
    </source>
</evidence>
<sequence length="221" mass="26339">MGYLVVNKDGSLPRIDDSVKKALEIAVEYSSQSQTLYGYFKRVSLSSVNYMKKSLTVLDKIVDLYPNASQQMKDSIERFRVCFREGITHKNEMRKYYTKADHLIQNEMRGRTVTVDLHRKMMHLVKMNAYHGFCYNKLQLETAEDRMNVIRFLRQKGKYIWALRLYLSQKGMLSAEKMSSEDERYFRTLDKHWHDGFKDDIFLMENEETMNDVVRKCRNPR</sequence>
<dbReference type="EMBL" id="JAVDQG010000007">
    <property type="protein sequence ID" value="MDR6227050.1"/>
    <property type="molecule type" value="Genomic_DNA"/>
</dbReference>
<name>A0ABU1ITF3_9BACL</name>
<accession>A0ABU1ITF3</accession>
<dbReference type="Proteomes" id="UP001185012">
    <property type="component" value="Unassembled WGS sequence"/>
</dbReference>
<gene>
    <name evidence="1" type="ORF">JOE21_003062</name>
</gene>
<protein>
    <submittedName>
        <fullName evidence="1">Uncharacterized protein</fullName>
    </submittedName>
</protein>
<dbReference type="RefSeq" id="WP_309867794.1">
    <property type="nucleotide sequence ID" value="NZ_JAVDQG010000007.1"/>
</dbReference>